<gene>
    <name evidence="1" type="ORF">IAA07_00090</name>
</gene>
<comment type="caution">
    <text evidence="1">The sequence shown here is derived from an EMBL/GenBank/DDBJ whole genome shotgun (WGS) entry which is preliminary data.</text>
</comment>
<proteinExistence type="predicted"/>
<dbReference type="AlphaFoldDB" id="A0A9D2HFN2"/>
<dbReference type="SUPFAM" id="SSF46955">
    <property type="entry name" value="Putative DNA-binding domain"/>
    <property type="match status" value="1"/>
</dbReference>
<dbReference type="EMBL" id="DWZA01000002">
    <property type="protein sequence ID" value="HJA69962.1"/>
    <property type="molecule type" value="Genomic_DNA"/>
</dbReference>
<dbReference type="Proteomes" id="UP000823900">
    <property type="component" value="Unassembled WGS sequence"/>
</dbReference>
<accession>A0A9D2HFN2</accession>
<protein>
    <submittedName>
        <fullName evidence="1">DUF1836 domain-containing protein</fullName>
    </submittedName>
</protein>
<dbReference type="InterPro" id="IPR009061">
    <property type="entry name" value="DNA-bd_dom_put_sf"/>
</dbReference>
<reference evidence="1" key="1">
    <citation type="journal article" date="2021" name="PeerJ">
        <title>Extensive microbial diversity within the chicken gut microbiome revealed by metagenomics and culture.</title>
        <authorList>
            <person name="Gilroy R."/>
            <person name="Ravi A."/>
            <person name="Getino M."/>
            <person name="Pursley I."/>
            <person name="Horton D.L."/>
            <person name="Alikhan N.F."/>
            <person name="Baker D."/>
            <person name="Gharbi K."/>
            <person name="Hall N."/>
            <person name="Watson M."/>
            <person name="Adriaenssens E.M."/>
            <person name="Foster-Nyarko E."/>
            <person name="Jarju S."/>
            <person name="Secka A."/>
            <person name="Antonio M."/>
            <person name="Oren A."/>
            <person name="Chaudhuri R.R."/>
            <person name="La Ragione R."/>
            <person name="Hildebrand F."/>
            <person name="Pallen M.J."/>
        </authorList>
    </citation>
    <scope>NUCLEOTIDE SEQUENCE</scope>
    <source>
        <strain evidence="1">CHK178-16964</strain>
    </source>
</reference>
<reference evidence="1" key="2">
    <citation type="submission" date="2021-04" db="EMBL/GenBank/DDBJ databases">
        <authorList>
            <person name="Gilroy R."/>
        </authorList>
    </citation>
    <scope>NUCLEOTIDE SEQUENCE</scope>
    <source>
        <strain evidence="1">CHK178-16964</strain>
    </source>
</reference>
<dbReference type="Pfam" id="PF08876">
    <property type="entry name" value="DUF1836"/>
    <property type="match status" value="1"/>
</dbReference>
<dbReference type="PANTHER" id="PTHR40056">
    <property type="entry name" value="HYPOTHETICAL CYTOSOLIC PROTEIN"/>
    <property type="match status" value="1"/>
</dbReference>
<evidence type="ECO:0000313" key="2">
    <source>
        <dbReference type="Proteomes" id="UP000823900"/>
    </source>
</evidence>
<sequence>MKTNDERLNDILSRLERLHYVTPDDIPAIDLYMDQVTTFMDTHLASCKRDEEDKILTKTMINNYAKNDLLPPPNRKKYTKDHILLLIFIYYYKNILSITDIGELLGPISDKYFRPDASPSLSQIYTEVFSMEQEQREHLKHDVIQKFESAKKTFSHLDALPDEKEYLQLFSFLSELAFDVYLKKQMIEKIIDELRDEHKEIRDQKKKK</sequence>
<name>A0A9D2HFN2_9FIRM</name>
<dbReference type="InterPro" id="IPR014975">
    <property type="entry name" value="DUF1836"/>
</dbReference>
<evidence type="ECO:0000313" key="1">
    <source>
        <dbReference type="EMBL" id="HJA69962.1"/>
    </source>
</evidence>
<dbReference type="PANTHER" id="PTHR40056:SF1">
    <property type="entry name" value="DUF1836 DOMAIN-CONTAINING PROTEIN"/>
    <property type="match status" value="1"/>
</dbReference>
<organism evidence="1 2">
    <name type="scientific">Candidatus Lachnoclostridium stercoravium</name>
    <dbReference type="NCBI Taxonomy" id="2838633"/>
    <lineage>
        <taxon>Bacteria</taxon>
        <taxon>Bacillati</taxon>
        <taxon>Bacillota</taxon>
        <taxon>Clostridia</taxon>
        <taxon>Lachnospirales</taxon>
        <taxon>Lachnospiraceae</taxon>
    </lineage>
</organism>